<dbReference type="EMBL" id="JBEPTF010000006">
    <property type="protein sequence ID" value="MET4685395.1"/>
    <property type="molecule type" value="Genomic_DNA"/>
</dbReference>
<dbReference type="Proteomes" id="UP001549313">
    <property type="component" value="Unassembled WGS sequence"/>
</dbReference>
<dbReference type="RefSeq" id="WP_354090364.1">
    <property type="nucleotide sequence ID" value="NZ_JBEPTF010000006.1"/>
</dbReference>
<keyword evidence="2" id="KW-1185">Reference proteome</keyword>
<dbReference type="Pfam" id="PF06258">
    <property type="entry name" value="Mito_fiss_Elm1"/>
    <property type="match status" value="1"/>
</dbReference>
<evidence type="ECO:0000313" key="1">
    <source>
        <dbReference type="EMBL" id="MET4685395.1"/>
    </source>
</evidence>
<dbReference type="PANTHER" id="PTHR33986">
    <property type="entry name" value="OS02G0535700 PROTEIN"/>
    <property type="match status" value="1"/>
</dbReference>
<proteinExistence type="predicted"/>
<dbReference type="PANTHER" id="PTHR33986:SF15">
    <property type="entry name" value="MITOCHONDRIAL FISSION PROTEIN ELM1"/>
    <property type="match status" value="1"/>
</dbReference>
<accession>A0ABV2RHI2</accession>
<reference evidence="1 2" key="1">
    <citation type="submission" date="2024-06" db="EMBL/GenBank/DDBJ databases">
        <title>Sorghum-associated microbial communities from plants grown in Nebraska, USA.</title>
        <authorList>
            <person name="Schachtman D."/>
        </authorList>
    </citation>
    <scope>NUCLEOTIDE SEQUENCE [LARGE SCALE GENOMIC DNA]</scope>
    <source>
        <strain evidence="1 2">2814</strain>
    </source>
</reference>
<evidence type="ECO:0000313" key="2">
    <source>
        <dbReference type="Proteomes" id="UP001549313"/>
    </source>
</evidence>
<name>A0ABV2RHI2_9CAUL</name>
<dbReference type="InterPro" id="IPR009367">
    <property type="entry name" value="Elm1-like"/>
</dbReference>
<comment type="caution">
    <text evidence="1">The sequence shown here is derived from an EMBL/GenBank/DDBJ whole genome shotgun (WGS) entry which is preliminary data.</text>
</comment>
<organism evidence="1 2">
    <name type="scientific">Brevundimonas faecalis</name>
    <dbReference type="NCBI Taxonomy" id="947378"/>
    <lineage>
        <taxon>Bacteria</taxon>
        <taxon>Pseudomonadati</taxon>
        <taxon>Pseudomonadota</taxon>
        <taxon>Alphaproteobacteria</taxon>
        <taxon>Caulobacterales</taxon>
        <taxon>Caulobacteraceae</taxon>
        <taxon>Brevundimonas</taxon>
    </lineage>
</organism>
<protein>
    <submittedName>
        <fullName evidence="1">Mitochondrial fission protein ELM1</fullName>
    </submittedName>
</protein>
<gene>
    <name evidence="1" type="ORF">ABIE19_003346</name>
</gene>
<sequence>MEITPPDIEAEGRARGTAARPLSIWTVSDGRAGIQNQALGLAEAVARLTPAHIAIQTVKWRPAFDRWPSSLKTPAMLAPGSLDPRTVVEWPDLWIAAGRASLPLSTRVRDWSGGRTFVVQTQDPRWRNDGYDLIVAPAHDGLSGDNVFEIIGSPHRITPQKLAEAAPTFADRIAALPRPHVVAMIGGRSKAFDLTEAHAADLADRIRTAVQAAGGSLLLTFSRRTPAAAQAVMAARLSDLPGWIWDGTGDNPLFAMLDAADHVLVTEDSANMATEAAATGKPVHVLPMVPLKSAGKFARLHADLEAHGAARPFDGDLTAWTYEPLNETERAARAVLEAMGTR</sequence>